<evidence type="ECO:0000313" key="12">
    <source>
        <dbReference type="Proteomes" id="UP000619486"/>
    </source>
</evidence>
<dbReference type="EMBL" id="BMQQ01000025">
    <property type="protein sequence ID" value="GGT53078.1"/>
    <property type="molecule type" value="Genomic_DNA"/>
</dbReference>
<dbReference type="InterPro" id="IPR036890">
    <property type="entry name" value="HATPase_C_sf"/>
</dbReference>
<dbReference type="Pfam" id="PF07730">
    <property type="entry name" value="HisKA_3"/>
    <property type="match status" value="1"/>
</dbReference>
<gene>
    <name evidence="11" type="ORF">GCM10014713_53820</name>
</gene>
<dbReference type="InterPro" id="IPR050482">
    <property type="entry name" value="Sensor_HK_TwoCompSys"/>
</dbReference>
<keyword evidence="3" id="KW-0597">Phosphoprotein</keyword>
<evidence type="ECO:0000313" key="11">
    <source>
        <dbReference type="EMBL" id="GGT53078.1"/>
    </source>
</evidence>
<proteinExistence type="predicted"/>
<feature type="transmembrane region" description="Helical" evidence="9">
    <location>
        <begin position="100"/>
        <end position="119"/>
    </location>
</feature>
<comment type="caution">
    <text evidence="11">The sequence shown here is derived from an EMBL/GenBank/DDBJ whole genome shotgun (WGS) entry which is preliminary data.</text>
</comment>
<dbReference type="SUPFAM" id="SSF55874">
    <property type="entry name" value="ATPase domain of HSP90 chaperone/DNA topoisomerase II/histidine kinase"/>
    <property type="match status" value="1"/>
</dbReference>
<keyword evidence="9" id="KW-0472">Membrane</keyword>
<sequence>MVAGTAAVAVACAGVAAAGSYVGLPAALAAGVLLAGAAGPRAWRRYAGRACAAVAAALLAVSALGAQGAGEAGSRWLFAAATALLALQAAAFRWAPVREVALGVGLSATALALWTQPLLPGVTFLERVGMGAFWTLPTLGAAVVGGYPRLRERRERLAVHDARRTQQLTLAHDLHDFVAHDISGIVAQAQAARFVAAQDPAAVLPALERIERAGLAALDSIDRTVSMLREAGTPAAREALPALAELDDLVRRFADSGATEARLTIAPDAADALSREAAATVHRIVTEALTNVRRHAPGAARVDITLVRQGRHVRLDVTNDTLPGPATARPRGGSGLLALTERVRALGGTFEAAPADGHWRTSATLPALGPTPGRTP</sequence>
<name>A0A918LU90_9ACTN</name>
<feature type="domain" description="Signal transduction histidine kinase subgroup 3 dimerisation and phosphoacceptor" evidence="10">
    <location>
        <begin position="170"/>
        <end position="231"/>
    </location>
</feature>
<keyword evidence="8" id="KW-0902">Two-component regulatory system</keyword>
<dbReference type="AlphaFoldDB" id="A0A918LU90"/>
<dbReference type="Gene3D" id="3.30.565.10">
    <property type="entry name" value="Histidine kinase-like ATPase, C-terminal domain"/>
    <property type="match status" value="1"/>
</dbReference>
<evidence type="ECO:0000256" key="7">
    <source>
        <dbReference type="ARBA" id="ARBA00022840"/>
    </source>
</evidence>
<evidence type="ECO:0000259" key="10">
    <source>
        <dbReference type="Pfam" id="PF07730"/>
    </source>
</evidence>
<evidence type="ECO:0000256" key="1">
    <source>
        <dbReference type="ARBA" id="ARBA00000085"/>
    </source>
</evidence>
<dbReference type="GO" id="GO:0046983">
    <property type="term" value="F:protein dimerization activity"/>
    <property type="evidence" value="ECO:0007669"/>
    <property type="project" value="InterPro"/>
</dbReference>
<evidence type="ECO:0000256" key="8">
    <source>
        <dbReference type="ARBA" id="ARBA00023012"/>
    </source>
</evidence>
<dbReference type="CDD" id="cd16917">
    <property type="entry name" value="HATPase_UhpB-NarQ-NarX-like"/>
    <property type="match status" value="1"/>
</dbReference>
<evidence type="ECO:0000256" key="4">
    <source>
        <dbReference type="ARBA" id="ARBA00022679"/>
    </source>
</evidence>
<evidence type="ECO:0000256" key="5">
    <source>
        <dbReference type="ARBA" id="ARBA00022741"/>
    </source>
</evidence>
<accession>A0A918LU90</accession>
<organism evidence="11 12">
    <name type="scientific">Streptomyces purpureus</name>
    <dbReference type="NCBI Taxonomy" id="1951"/>
    <lineage>
        <taxon>Bacteria</taxon>
        <taxon>Bacillati</taxon>
        <taxon>Actinomycetota</taxon>
        <taxon>Actinomycetes</taxon>
        <taxon>Kitasatosporales</taxon>
        <taxon>Streptomycetaceae</taxon>
        <taxon>Streptomyces</taxon>
    </lineage>
</organism>
<feature type="transmembrane region" description="Helical" evidence="9">
    <location>
        <begin position="50"/>
        <end position="70"/>
    </location>
</feature>
<dbReference type="GO" id="GO:0005524">
    <property type="term" value="F:ATP binding"/>
    <property type="evidence" value="ECO:0007669"/>
    <property type="project" value="UniProtKB-KW"/>
</dbReference>
<keyword evidence="9" id="KW-0812">Transmembrane</keyword>
<keyword evidence="5" id="KW-0547">Nucleotide-binding</keyword>
<dbReference type="PANTHER" id="PTHR24421">
    <property type="entry name" value="NITRATE/NITRITE SENSOR PROTEIN NARX-RELATED"/>
    <property type="match status" value="1"/>
</dbReference>
<evidence type="ECO:0000256" key="6">
    <source>
        <dbReference type="ARBA" id="ARBA00022777"/>
    </source>
</evidence>
<dbReference type="GO" id="GO:0000155">
    <property type="term" value="F:phosphorelay sensor kinase activity"/>
    <property type="evidence" value="ECO:0007669"/>
    <property type="project" value="InterPro"/>
</dbReference>
<reference evidence="11" key="1">
    <citation type="journal article" date="2014" name="Int. J. Syst. Evol. Microbiol.">
        <title>Complete genome sequence of Corynebacterium casei LMG S-19264T (=DSM 44701T), isolated from a smear-ripened cheese.</title>
        <authorList>
            <consortium name="US DOE Joint Genome Institute (JGI-PGF)"/>
            <person name="Walter F."/>
            <person name="Albersmeier A."/>
            <person name="Kalinowski J."/>
            <person name="Ruckert C."/>
        </authorList>
    </citation>
    <scope>NUCLEOTIDE SEQUENCE</scope>
    <source>
        <strain evidence="11">JCM 3172</strain>
    </source>
</reference>
<dbReference type="PANTHER" id="PTHR24421:SF10">
    <property type="entry name" value="NITRATE_NITRITE SENSOR PROTEIN NARQ"/>
    <property type="match status" value="1"/>
</dbReference>
<dbReference type="GO" id="GO:0016020">
    <property type="term" value="C:membrane"/>
    <property type="evidence" value="ECO:0007669"/>
    <property type="project" value="InterPro"/>
</dbReference>
<comment type="catalytic activity">
    <reaction evidence="1">
        <text>ATP + protein L-histidine = ADP + protein N-phospho-L-histidine.</text>
        <dbReference type="EC" id="2.7.13.3"/>
    </reaction>
</comment>
<evidence type="ECO:0000256" key="3">
    <source>
        <dbReference type="ARBA" id="ARBA00022553"/>
    </source>
</evidence>
<dbReference type="InterPro" id="IPR011712">
    <property type="entry name" value="Sig_transdc_His_kin_sub3_dim/P"/>
</dbReference>
<protein>
    <recommendedName>
        <fullName evidence="2">histidine kinase</fullName>
        <ecNumber evidence="2">2.7.13.3</ecNumber>
    </recommendedName>
</protein>
<reference evidence="11" key="2">
    <citation type="submission" date="2020-09" db="EMBL/GenBank/DDBJ databases">
        <authorList>
            <person name="Sun Q."/>
            <person name="Ohkuma M."/>
        </authorList>
    </citation>
    <scope>NUCLEOTIDE SEQUENCE</scope>
    <source>
        <strain evidence="11">JCM 3172</strain>
    </source>
</reference>
<dbReference type="Proteomes" id="UP000619486">
    <property type="component" value="Unassembled WGS sequence"/>
</dbReference>
<evidence type="ECO:0000256" key="2">
    <source>
        <dbReference type="ARBA" id="ARBA00012438"/>
    </source>
</evidence>
<keyword evidence="9" id="KW-1133">Transmembrane helix</keyword>
<dbReference type="EC" id="2.7.13.3" evidence="2"/>
<evidence type="ECO:0000256" key="9">
    <source>
        <dbReference type="SAM" id="Phobius"/>
    </source>
</evidence>
<dbReference type="Gene3D" id="1.20.5.1930">
    <property type="match status" value="1"/>
</dbReference>
<keyword evidence="7" id="KW-0067">ATP-binding</keyword>
<keyword evidence="12" id="KW-1185">Reference proteome</keyword>
<feature type="transmembrane region" description="Helical" evidence="9">
    <location>
        <begin position="76"/>
        <end position="95"/>
    </location>
</feature>
<keyword evidence="6" id="KW-0418">Kinase</keyword>
<feature type="transmembrane region" description="Helical" evidence="9">
    <location>
        <begin position="131"/>
        <end position="150"/>
    </location>
</feature>
<keyword evidence="4" id="KW-0808">Transferase</keyword>